<evidence type="ECO:0000313" key="4">
    <source>
        <dbReference type="Proteomes" id="UP000184096"/>
    </source>
</evidence>
<feature type="chain" id="PRO_5012410173" evidence="2">
    <location>
        <begin position="22"/>
        <end position="215"/>
    </location>
</feature>
<dbReference type="Proteomes" id="UP000184096">
    <property type="component" value="Chromosome I"/>
</dbReference>
<keyword evidence="4" id="KW-1185">Reference proteome</keyword>
<sequence>MRPLFIVAVVSICFCGGPAFAQMGMGTTLPPLNTTSPLGSNPGTPIAGTGIPMGPALSSASVVSSLPSYPTGAGNTACSTLGTPPAAMYGSPSSYDGGGVTLNGTAPPATASPAPATSAIRSASRISATSGVSAISGMTTTAGSSGMCGSGSSTVASSSSPTSAAPTTPGARSGIPLDSTEIGNLGVTSWAAVPAPSVSPMTGTTGANAATSTTP</sequence>
<accession>A0A1M7TDZ5</accession>
<proteinExistence type="predicted"/>
<protein>
    <submittedName>
        <fullName evidence="3">Uncharacterized protein</fullName>
    </submittedName>
</protein>
<keyword evidence="2" id="KW-0732">Signal</keyword>
<evidence type="ECO:0000256" key="2">
    <source>
        <dbReference type="SAM" id="SignalP"/>
    </source>
</evidence>
<evidence type="ECO:0000313" key="3">
    <source>
        <dbReference type="EMBL" id="SHN68907.1"/>
    </source>
</evidence>
<feature type="region of interest" description="Disordered" evidence="1">
    <location>
        <begin position="195"/>
        <end position="215"/>
    </location>
</feature>
<name>A0A1M7TDZ5_9BRAD</name>
<feature type="compositionally biased region" description="Low complexity" evidence="1">
    <location>
        <begin position="142"/>
        <end position="171"/>
    </location>
</feature>
<evidence type="ECO:0000256" key="1">
    <source>
        <dbReference type="SAM" id="MobiDB-lite"/>
    </source>
</evidence>
<feature type="signal peptide" evidence="2">
    <location>
        <begin position="1"/>
        <end position="21"/>
    </location>
</feature>
<dbReference type="EMBL" id="LT670849">
    <property type="protein sequence ID" value="SHN68907.1"/>
    <property type="molecule type" value="Genomic_DNA"/>
</dbReference>
<organism evidence="3 4">
    <name type="scientific">Bradyrhizobium erythrophlei</name>
    <dbReference type="NCBI Taxonomy" id="1437360"/>
    <lineage>
        <taxon>Bacteria</taxon>
        <taxon>Pseudomonadati</taxon>
        <taxon>Pseudomonadota</taxon>
        <taxon>Alphaproteobacteria</taxon>
        <taxon>Hyphomicrobiales</taxon>
        <taxon>Nitrobacteraceae</taxon>
        <taxon>Bradyrhizobium</taxon>
    </lineage>
</organism>
<gene>
    <name evidence="3" type="ORF">SAMN05444170_1459</name>
</gene>
<reference evidence="4" key="1">
    <citation type="submission" date="2016-11" db="EMBL/GenBank/DDBJ databases">
        <authorList>
            <person name="Varghese N."/>
            <person name="Submissions S."/>
        </authorList>
    </citation>
    <scope>NUCLEOTIDE SEQUENCE [LARGE SCALE GENOMIC DNA]</scope>
    <source>
        <strain evidence="4">GAS401</strain>
    </source>
</reference>
<feature type="region of interest" description="Disordered" evidence="1">
    <location>
        <begin position="142"/>
        <end position="176"/>
    </location>
</feature>
<dbReference type="AlphaFoldDB" id="A0A1M7TDZ5"/>
<feature type="compositionally biased region" description="Low complexity" evidence="1">
    <location>
        <begin position="202"/>
        <end position="215"/>
    </location>
</feature>